<evidence type="ECO:0000256" key="4">
    <source>
        <dbReference type="ARBA" id="ARBA00022519"/>
    </source>
</evidence>
<dbReference type="EMBL" id="UXAU01000041">
    <property type="protein sequence ID" value="VDC32913.1"/>
    <property type="molecule type" value="Genomic_DNA"/>
</dbReference>
<evidence type="ECO:0000256" key="3">
    <source>
        <dbReference type="ARBA" id="ARBA00022475"/>
    </source>
</evidence>
<feature type="domain" description="ABC transmembrane type-1" evidence="13">
    <location>
        <begin position="35"/>
        <end position="314"/>
    </location>
</feature>
<dbReference type="RefSeq" id="WP_124093271.1">
    <property type="nucleotide sequence ID" value="NZ_CBCRYA010000009.1"/>
</dbReference>
<feature type="transmembrane region" description="Helical" evidence="11">
    <location>
        <begin position="67"/>
        <end position="88"/>
    </location>
</feature>
<keyword evidence="4" id="KW-0997">Cell inner membrane</keyword>
<keyword evidence="7 14" id="KW-0067">ATP-binding</keyword>
<evidence type="ECO:0000313" key="15">
    <source>
        <dbReference type="Proteomes" id="UP000280861"/>
    </source>
</evidence>
<feature type="transmembrane region" description="Helical" evidence="11">
    <location>
        <begin position="146"/>
        <end position="165"/>
    </location>
</feature>
<dbReference type="FunFam" id="3.40.50.300:FF:001001">
    <property type="entry name" value="Multidrug ABC transporter ATP-binding protein"/>
    <property type="match status" value="1"/>
</dbReference>
<dbReference type="AlphaFoldDB" id="A0A3P5XXM6"/>
<dbReference type="InterPro" id="IPR027417">
    <property type="entry name" value="P-loop_NTPase"/>
</dbReference>
<evidence type="ECO:0000256" key="8">
    <source>
        <dbReference type="ARBA" id="ARBA00022989"/>
    </source>
</evidence>
<reference evidence="14 15" key="1">
    <citation type="submission" date="2018-11" db="EMBL/GenBank/DDBJ databases">
        <authorList>
            <person name="Criscuolo A."/>
        </authorList>
    </citation>
    <scope>NUCLEOTIDE SEQUENCE [LARGE SCALE GENOMIC DNA]</scope>
    <source>
        <strain evidence="14">AT11b</strain>
    </source>
</reference>
<dbReference type="PANTHER" id="PTHR43394:SF1">
    <property type="entry name" value="ATP-BINDING CASSETTE SUB-FAMILY B MEMBER 10, MITOCHONDRIAL"/>
    <property type="match status" value="1"/>
</dbReference>
<feature type="transmembrane region" description="Helical" evidence="11">
    <location>
        <begin position="29"/>
        <end position="55"/>
    </location>
</feature>
<comment type="subcellular location">
    <subcellularLocation>
        <location evidence="1">Cell membrane</location>
        <topology evidence="1">Multi-pass membrane protein</topology>
    </subcellularLocation>
</comment>
<dbReference type="GO" id="GO:0005524">
    <property type="term" value="F:ATP binding"/>
    <property type="evidence" value="ECO:0007669"/>
    <property type="project" value="UniProtKB-KW"/>
</dbReference>
<sequence length="595" mass="61481">MSALHELLPIASSAQTRTRLWQILRRRPMLLTGTVAVLLLAACCGLAVPAILGGMVNVVAGGSEASLLWWAALGLLGAGLAGAGLGILGQVMLAKICEGALVSLREEVFAAATRQSLARIERAGTGDVVARVSGDVEAVSEAISGVLPAFTTAAFTIAVTVVGLGVMDWRFMIAALLAAPLQIVSLRWFLRRTGPVYRDVRIAEANRTEQVLETVHGAHTVMALQQGPAHADLVATASREAIALHPTGVNLLTRFFNRLNLAELIGLAAILATGFWLVTTDGLSLGAATAAALYFYRLFDPIGLVLGEFDELQKAGAGLSRMIGLTQLGEASPTSRRTDAAAGTPPPATLPPGPAIDVDRLTFSYPGQLPAVRGISLSVKDGERVALVGASGAGKTSVAKLLMGLQQPDSGTIRVAGRDTAGTSAEELRALITLVSQDVHVFSGSLAEDLRLAAPDASDADLLTALERVGAAWVQELADGLDTSVGAGGYELSAEQAQQVALARLILRDAPIVILDEATAEAGTGSARLLDQAATAVLAGRTGIVIAHRLSQAVSADRVVVMAAGRIVESGPHQDLVDAGGPYAELWSAWSGSTA</sequence>
<accession>A0A3P5XXM6</accession>
<evidence type="ECO:0000256" key="2">
    <source>
        <dbReference type="ARBA" id="ARBA00022448"/>
    </source>
</evidence>
<dbReference type="InterPro" id="IPR003439">
    <property type="entry name" value="ABC_transporter-like_ATP-bd"/>
</dbReference>
<dbReference type="SUPFAM" id="SSF90123">
    <property type="entry name" value="ABC transporter transmembrane region"/>
    <property type="match status" value="1"/>
</dbReference>
<dbReference type="Gene3D" id="1.20.1560.10">
    <property type="entry name" value="ABC transporter type 1, transmembrane domain"/>
    <property type="match status" value="1"/>
</dbReference>
<keyword evidence="6" id="KW-0547">Nucleotide-binding</keyword>
<evidence type="ECO:0000259" key="12">
    <source>
        <dbReference type="PROSITE" id="PS50893"/>
    </source>
</evidence>
<evidence type="ECO:0000256" key="7">
    <source>
        <dbReference type="ARBA" id="ARBA00022840"/>
    </source>
</evidence>
<name>A0A3P5XXM6_9MICC</name>
<protein>
    <submittedName>
        <fullName evidence="14">Putative ABC transporter ATP-binding protein</fullName>
    </submittedName>
</protein>
<feature type="transmembrane region" description="Helical" evidence="11">
    <location>
        <begin position="261"/>
        <end position="278"/>
    </location>
</feature>
<organism evidence="14 15">
    <name type="scientific">Arthrobacter ulcerisalmonis</name>
    <dbReference type="NCBI Taxonomy" id="2483813"/>
    <lineage>
        <taxon>Bacteria</taxon>
        <taxon>Bacillati</taxon>
        <taxon>Actinomycetota</taxon>
        <taxon>Actinomycetes</taxon>
        <taxon>Micrococcales</taxon>
        <taxon>Micrococcaceae</taxon>
        <taxon>Arthrobacter</taxon>
    </lineage>
</organism>
<dbReference type="GO" id="GO:0015421">
    <property type="term" value="F:ABC-type oligopeptide transporter activity"/>
    <property type="evidence" value="ECO:0007669"/>
    <property type="project" value="TreeGrafter"/>
</dbReference>
<evidence type="ECO:0000256" key="1">
    <source>
        <dbReference type="ARBA" id="ARBA00004651"/>
    </source>
</evidence>
<keyword evidence="15" id="KW-1185">Reference proteome</keyword>
<dbReference type="SMART" id="SM00382">
    <property type="entry name" value="AAA"/>
    <property type="match status" value="1"/>
</dbReference>
<dbReference type="InterPro" id="IPR036640">
    <property type="entry name" value="ABC1_TM_sf"/>
</dbReference>
<feature type="region of interest" description="Disordered" evidence="10">
    <location>
        <begin position="334"/>
        <end position="353"/>
    </location>
</feature>
<feature type="transmembrane region" description="Helical" evidence="11">
    <location>
        <begin position="171"/>
        <end position="190"/>
    </location>
</feature>
<evidence type="ECO:0000256" key="9">
    <source>
        <dbReference type="ARBA" id="ARBA00023136"/>
    </source>
</evidence>
<evidence type="ECO:0000313" key="14">
    <source>
        <dbReference type="EMBL" id="VDC32913.1"/>
    </source>
</evidence>
<evidence type="ECO:0000259" key="13">
    <source>
        <dbReference type="PROSITE" id="PS50929"/>
    </source>
</evidence>
<evidence type="ECO:0000256" key="6">
    <source>
        <dbReference type="ARBA" id="ARBA00022741"/>
    </source>
</evidence>
<dbReference type="InterPro" id="IPR011527">
    <property type="entry name" value="ABC1_TM_dom"/>
</dbReference>
<dbReference type="CDD" id="cd07346">
    <property type="entry name" value="ABC_6TM_exporters"/>
    <property type="match status" value="1"/>
</dbReference>
<keyword evidence="2" id="KW-0813">Transport</keyword>
<dbReference type="GO" id="GO:0005886">
    <property type="term" value="C:plasma membrane"/>
    <property type="evidence" value="ECO:0007669"/>
    <property type="project" value="UniProtKB-SubCell"/>
</dbReference>
<feature type="domain" description="ABC transporter" evidence="12">
    <location>
        <begin position="356"/>
        <end position="589"/>
    </location>
</feature>
<dbReference type="OrthoDB" id="9806127at2"/>
<dbReference type="Gene3D" id="3.40.50.300">
    <property type="entry name" value="P-loop containing nucleotide triphosphate hydrolases"/>
    <property type="match status" value="1"/>
</dbReference>
<gene>
    <name evidence="14" type="ORF">PSET11_03199</name>
</gene>
<keyword evidence="9 11" id="KW-0472">Membrane</keyword>
<dbReference type="SUPFAM" id="SSF52540">
    <property type="entry name" value="P-loop containing nucleoside triphosphate hydrolases"/>
    <property type="match status" value="1"/>
</dbReference>
<dbReference type="Proteomes" id="UP000280861">
    <property type="component" value="Unassembled WGS sequence"/>
</dbReference>
<dbReference type="PANTHER" id="PTHR43394">
    <property type="entry name" value="ATP-DEPENDENT PERMEASE MDL1, MITOCHONDRIAL"/>
    <property type="match status" value="1"/>
</dbReference>
<dbReference type="GO" id="GO:0016887">
    <property type="term" value="F:ATP hydrolysis activity"/>
    <property type="evidence" value="ECO:0007669"/>
    <property type="project" value="InterPro"/>
</dbReference>
<evidence type="ECO:0000256" key="11">
    <source>
        <dbReference type="SAM" id="Phobius"/>
    </source>
</evidence>
<dbReference type="PROSITE" id="PS50929">
    <property type="entry name" value="ABC_TM1F"/>
    <property type="match status" value="1"/>
</dbReference>
<proteinExistence type="predicted"/>
<dbReference type="Pfam" id="PF00664">
    <property type="entry name" value="ABC_membrane"/>
    <property type="match status" value="1"/>
</dbReference>
<evidence type="ECO:0000256" key="10">
    <source>
        <dbReference type="SAM" id="MobiDB-lite"/>
    </source>
</evidence>
<keyword evidence="8 11" id="KW-1133">Transmembrane helix</keyword>
<feature type="compositionally biased region" description="Pro residues" evidence="10">
    <location>
        <begin position="344"/>
        <end position="353"/>
    </location>
</feature>
<keyword evidence="3" id="KW-1003">Cell membrane</keyword>
<dbReference type="InterPro" id="IPR039421">
    <property type="entry name" value="Type_1_exporter"/>
</dbReference>
<keyword evidence="5 11" id="KW-0812">Transmembrane</keyword>
<dbReference type="InterPro" id="IPR003593">
    <property type="entry name" value="AAA+_ATPase"/>
</dbReference>
<evidence type="ECO:0000256" key="5">
    <source>
        <dbReference type="ARBA" id="ARBA00022692"/>
    </source>
</evidence>
<dbReference type="Pfam" id="PF00005">
    <property type="entry name" value="ABC_tran"/>
    <property type="match status" value="1"/>
</dbReference>
<dbReference type="PROSITE" id="PS50893">
    <property type="entry name" value="ABC_TRANSPORTER_2"/>
    <property type="match status" value="1"/>
</dbReference>